<dbReference type="InterPro" id="IPR012910">
    <property type="entry name" value="Plug_dom"/>
</dbReference>
<keyword evidence="7 8" id="KW-0998">Cell outer membrane</keyword>
<reference evidence="12" key="2">
    <citation type="submission" date="2020-09" db="EMBL/GenBank/DDBJ databases">
        <authorList>
            <person name="Sun Q."/>
            <person name="Zhou Y."/>
        </authorList>
    </citation>
    <scope>NUCLEOTIDE SEQUENCE</scope>
    <source>
        <strain evidence="12">CGMCC 1.15290</strain>
    </source>
</reference>
<organism evidence="12 13">
    <name type="scientific">Filimonas zeae</name>
    <dbReference type="NCBI Taxonomy" id="1737353"/>
    <lineage>
        <taxon>Bacteria</taxon>
        <taxon>Pseudomonadati</taxon>
        <taxon>Bacteroidota</taxon>
        <taxon>Chitinophagia</taxon>
        <taxon>Chitinophagales</taxon>
        <taxon>Chitinophagaceae</taxon>
        <taxon>Filimonas</taxon>
    </lineage>
</organism>
<dbReference type="EMBL" id="BMIB01000003">
    <property type="protein sequence ID" value="GGH73729.1"/>
    <property type="molecule type" value="Genomic_DNA"/>
</dbReference>
<dbReference type="Pfam" id="PF07715">
    <property type="entry name" value="Plug"/>
    <property type="match status" value="1"/>
</dbReference>
<comment type="caution">
    <text evidence="12">The sequence shown here is derived from an EMBL/GenBank/DDBJ whole genome shotgun (WGS) entry which is preliminary data.</text>
</comment>
<comment type="subcellular location">
    <subcellularLocation>
        <location evidence="1 8">Cell outer membrane</location>
        <topology evidence="1 8">Multi-pass membrane protein</topology>
    </subcellularLocation>
</comment>
<comment type="similarity">
    <text evidence="8 9">Belongs to the TonB-dependent receptor family.</text>
</comment>
<evidence type="ECO:0000256" key="4">
    <source>
        <dbReference type="ARBA" id="ARBA00022692"/>
    </source>
</evidence>
<dbReference type="Gene3D" id="2.60.40.1120">
    <property type="entry name" value="Carboxypeptidase-like, regulatory domain"/>
    <property type="match status" value="1"/>
</dbReference>
<name>A0A917J242_9BACT</name>
<evidence type="ECO:0000313" key="12">
    <source>
        <dbReference type="EMBL" id="GGH73729.1"/>
    </source>
</evidence>
<proteinExistence type="inferred from homology"/>
<dbReference type="Gene3D" id="2.40.170.20">
    <property type="entry name" value="TonB-dependent receptor, beta-barrel domain"/>
    <property type="match status" value="1"/>
</dbReference>
<feature type="domain" description="TonB-dependent receptor-like beta-barrel" evidence="10">
    <location>
        <begin position="427"/>
        <end position="930"/>
    </location>
</feature>
<evidence type="ECO:0000313" key="13">
    <source>
        <dbReference type="Proteomes" id="UP000627292"/>
    </source>
</evidence>
<dbReference type="NCBIfam" id="TIGR04057">
    <property type="entry name" value="SusC_RagA_signa"/>
    <property type="match status" value="1"/>
</dbReference>
<dbReference type="AlphaFoldDB" id="A0A917J242"/>
<evidence type="ECO:0000256" key="2">
    <source>
        <dbReference type="ARBA" id="ARBA00022448"/>
    </source>
</evidence>
<evidence type="ECO:0000256" key="3">
    <source>
        <dbReference type="ARBA" id="ARBA00022452"/>
    </source>
</evidence>
<dbReference type="InterPro" id="IPR036942">
    <property type="entry name" value="Beta-barrel_TonB_sf"/>
</dbReference>
<feature type="domain" description="TonB-dependent receptor plug" evidence="11">
    <location>
        <begin position="95"/>
        <end position="204"/>
    </location>
</feature>
<dbReference type="GO" id="GO:0009279">
    <property type="term" value="C:cell outer membrane"/>
    <property type="evidence" value="ECO:0007669"/>
    <property type="project" value="UniProtKB-SubCell"/>
</dbReference>
<dbReference type="PROSITE" id="PS52016">
    <property type="entry name" value="TONB_DEPENDENT_REC_3"/>
    <property type="match status" value="1"/>
</dbReference>
<evidence type="ECO:0000256" key="8">
    <source>
        <dbReference type="PROSITE-ProRule" id="PRU01360"/>
    </source>
</evidence>
<protein>
    <submittedName>
        <fullName evidence="12">SusC/RagA family TonB-linked outer membrane protein</fullName>
    </submittedName>
</protein>
<reference evidence="12" key="1">
    <citation type="journal article" date="2014" name="Int. J. Syst. Evol. Microbiol.">
        <title>Complete genome sequence of Corynebacterium casei LMG S-19264T (=DSM 44701T), isolated from a smear-ripened cheese.</title>
        <authorList>
            <consortium name="US DOE Joint Genome Institute (JGI-PGF)"/>
            <person name="Walter F."/>
            <person name="Albersmeier A."/>
            <person name="Kalinowski J."/>
            <person name="Ruckert C."/>
        </authorList>
    </citation>
    <scope>NUCLEOTIDE SEQUENCE</scope>
    <source>
        <strain evidence="12">CGMCC 1.15290</strain>
    </source>
</reference>
<evidence type="ECO:0000256" key="7">
    <source>
        <dbReference type="ARBA" id="ARBA00023237"/>
    </source>
</evidence>
<accession>A0A917J242</accession>
<dbReference type="Proteomes" id="UP000627292">
    <property type="component" value="Unassembled WGS sequence"/>
</dbReference>
<dbReference type="InterPro" id="IPR023996">
    <property type="entry name" value="TonB-dep_OMP_SusC/RagA"/>
</dbReference>
<dbReference type="Gene3D" id="2.170.130.10">
    <property type="entry name" value="TonB-dependent receptor, plug domain"/>
    <property type="match status" value="1"/>
</dbReference>
<evidence type="ECO:0000259" key="10">
    <source>
        <dbReference type="Pfam" id="PF00593"/>
    </source>
</evidence>
<dbReference type="InterPro" id="IPR008969">
    <property type="entry name" value="CarboxyPept-like_regulatory"/>
</dbReference>
<evidence type="ECO:0000256" key="1">
    <source>
        <dbReference type="ARBA" id="ARBA00004571"/>
    </source>
</evidence>
<dbReference type="InterPro" id="IPR037066">
    <property type="entry name" value="Plug_dom_sf"/>
</dbReference>
<keyword evidence="6 8" id="KW-0472">Membrane</keyword>
<keyword evidence="2 8" id="KW-0813">Transport</keyword>
<evidence type="ECO:0000256" key="6">
    <source>
        <dbReference type="ARBA" id="ARBA00023136"/>
    </source>
</evidence>
<dbReference type="Pfam" id="PF00593">
    <property type="entry name" value="TonB_dep_Rec_b-barrel"/>
    <property type="match status" value="1"/>
</dbReference>
<dbReference type="InterPro" id="IPR039426">
    <property type="entry name" value="TonB-dep_rcpt-like"/>
</dbReference>
<evidence type="ECO:0000256" key="5">
    <source>
        <dbReference type="ARBA" id="ARBA00023077"/>
    </source>
</evidence>
<keyword evidence="13" id="KW-1185">Reference proteome</keyword>
<keyword evidence="5 9" id="KW-0798">TonB box</keyword>
<dbReference type="SUPFAM" id="SSF49464">
    <property type="entry name" value="Carboxypeptidase regulatory domain-like"/>
    <property type="match status" value="1"/>
</dbReference>
<dbReference type="NCBIfam" id="TIGR04056">
    <property type="entry name" value="OMP_RagA_SusC"/>
    <property type="match status" value="1"/>
</dbReference>
<keyword evidence="4 8" id="KW-0812">Transmembrane</keyword>
<gene>
    <name evidence="12" type="ORF">GCM10011379_35560</name>
</gene>
<keyword evidence="3 8" id="KW-1134">Transmembrane beta strand</keyword>
<evidence type="ECO:0000259" key="11">
    <source>
        <dbReference type="Pfam" id="PF07715"/>
    </source>
</evidence>
<sequence length="1059" mass="118052">MLAQNAKVNGKVLDSLGNGIADVTVQVKGKTANAITNSSGSFSIQATAGAVLVITHINYASQEVTVTGSDLITVSLKSTASALNDVVVVGYGSMKKKDLTGSVVQVRPERLANENPNTVQDILRGTPGLQVGYDPSAKGGGSMQIRGQRSLYTAGGHNDPLIILDGMLFYGELSEINPDDISQIDVLKDASAAAVYGSRAATGVIIITTKKGKIGKPVVNISANYGATTKSAYREVFGPDAYIKYREDWYKKDSYGINPTTGNYEAYQASTNAGKYGFYDNPANLGKYGVTLDQWRAYTPNTAGESDASIYAKRLGLEADVLNNYLAGNTFDWYKHTFRTGINQDYNMSISGASDKMNYYMSAGYLRNEGAVQYDNYKAARANLKLEGKVNKFLEIGANINFQNRSDGALTPGLGLNYWDANQIRNAPYSQYRDANGRLVQYPVHAGQQRGVNYDFDRQYLELEKGFTVLNSMFNAKVKLPFNITYQFSASPRYQWFYNRYFMSAALPNSAAVNRGVDRETAKNFDWSLNNTITMDQTFAGKHRVTVTLVQEAEERQYWQERIEARNIQPSDALGFHNIGSGTKENNTISSNDTRQTATGLLARAFYSYDSRYMLTASLRRDGYSAFGQNNPYATFPSLAVAWNFTNEDFFKWKNVMSSGKLRLSWGENGNRALADPYISLANLSSGLGATMGYITGATMNEVKYLIVDRMSNPNLQWEKTQSTNLALDYGFLNDRITGSLEFYTMKTHDMIMTQRLPDITGFPSITTNLGEVQNRGFEFSISSANIQNRNFRWNTSLSLSYNVNKVKHLYYQFETTLDAQGNITGTKEIDDQTNGWFIGQPVSAIWSHRTNGIWQANEVDEAKRYNQKPGDPKVVNSYTADDQVNANGTITPVYNNNDRQFLGQTAPPLNWQLRNDFTVFKNWNIGVNIYSYMGHKSLDGNYLNNDNGGSLITYGFNTFAKPYWTPENPSNKYARLDAVTPSGANASRLYNRNFIRLEGISFGYTFPKDKISKFDISNVKIYGSIRNVAVWQKEWEYGDPETGGLATRIFQLGLNVNF</sequence>
<dbReference type="Pfam" id="PF13715">
    <property type="entry name" value="CarbopepD_reg_2"/>
    <property type="match status" value="1"/>
</dbReference>
<evidence type="ECO:0000256" key="9">
    <source>
        <dbReference type="RuleBase" id="RU003357"/>
    </source>
</evidence>
<dbReference type="InterPro" id="IPR023997">
    <property type="entry name" value="TonB-dep_OMP_SusC/RagA_CS"/>
</dbReference>
<dbReference type="SUPFAM" id="SSF56935">
    <property type="entry name" value="Porins"/>
    <property type="match status" value="1"/>
</dbReference>
<dbReference type="InterPro" id="IPR000531">
    <property type="entry name" value="Beta-barrel_TonB"/>
</dbReference>